<reference evidence="5 6" key="1">
    <citation type="submission" date="2018-08" db="EMBL/GenBank/DDBJ databases">
        <title>A genome reference for cultivated species of the human gut microbiota.</title>
        <authorList>
            <person name="Zou Y."/>
            <person name="Xue W."/>
            <person name="Luo G."/>
        </authorList>
    </citation>
    <scope>NUCLEOTIDE SEQUENCE [LARGE SCALE GENOMIC DNA]</scope>
    <source>
        <strain evidence="5 6">AF28-11</strain>
    </source>
</reference>
<evidence type="ECO:0000313" key="2">
    <source>
        <dbReference type="EMBL" id="KAB4087904.1"/>
    </source>
</evidence>
<reference evidence="7 8" key="2">
    <citation type="journal article" date="2019" name="Nat. Med.">
        <title>A library of human gut bacterial isolates paired with longitudinal multiomics data enables mechanistic microbiome research.</title>
        <authorList>
            <person name="Poyet M."/>
            <person name="Groussin M."/>
            <person name="Gibbons S.M."/>
            <person name="Avila-Pacheco J."/>
            <person name="Jiang X."/>
            <person name="Kearney S.M."/>
            <person name="Perrotta A.R."/>
            <person name="Berdy B."/>
            <person name="Zhao S."/>
            <person name="Lieberman T.D."/>
            <person name="Swanson P.K."/>
            <person name="Smith M."/>
            <person name="Roesemann S."/>
            <person name="Alexander J.E."/>
            <person name="Rich S.A."/>
            <person name="Livny J."/>
            <person name="Vlamakis H."/>
            <person name="Clish C."/>
            <person name="Bullock K."/>
            <person name="Deik A."/>
            <person name="Scott J."/>
            <person name="Pierce K.A."/>
            <person name="Xavier R.J."/>
            <person name="Alm E.J."/>
        </authorList>
    </citation>
    <scope>NUCLEOTIDE SEQUENCE [LARGE SCALE GENOMIC DNA]</scope>
    <source>
        <strain evidence="3 8">BIOML-A19</strain>
        <strain evidence="2 7">BIOML-A42</strain>
    </source>
</reference>
<dbReference type="Proteomes" id="UP000432488">
    <property type="component" value="Unassembled WGS sequence"/>
</dbReference>
<evidence type="ECO:0000313" key="9">
    <source>
        <dbReference type="Proteomes" id="UP001196342"/>
    </source>
</evidence>
<dbReference type="EMBL" id="WCTY01000037">
    <property type="protein sequence ID" value="KAB4180958.1"/>
    <property type="molecule type" value="Genomic_DNA"/>
</dbReference>
<comment type="caution">
    <text evidence="3">The sequence shown here is derived from an EMBL/GenBank/DDBJ whole genome shotgun (WGS) entry which is preliminary data.</text>
</comment>
<dbReference type="AlphaFoldDB" id="A0A139K9W4"/>
<evidence type="ECO:0000313" key="6">
    <source>
        <dbReference type="Proteomes" id="UP000283680"/>
    </source>
</evidence>
<evidence type="ECO:0000313" key="7">
    <source>
        <dbReference type="Proteomes" id="UP000432488"/>
    </source>
</evidence>
<dbReference type="Proteomes" id="UP000283680">
    <property type="component" value="Unassembled WGS sequence"/>
</dbReference>
<reference evidence="4 9" key="3">
    <citation type="submission" date="2020-12" db="EMBL/GenBank/DDBJ databases">
        <title>Microorganisms.</title>
        <authorList>
            <person name="Matos J."/>
            <person name="Faleiro L."/>
            <person name="Duarte I."/>
        </authorList>
    </citation>
    <scope>NUCLEOTIDE SEQUENCE [LARGE SCALE GENOMIC DNA]</scope>
    <source>
        <strain evidence="4 9">PtFD3Pch2</strain>
    </source>
</reference>
<dbReference type="Proteomes" id="UP000487221">
    <property type="component" value="Unassembled WGS sequence"/>
</dbReference>
<evidence type="ECO:0000313" key="8">
    <source>
        <dbReference type="Proteomes" id="UP000487221"/>
    </source>
</evidence>
<sequence length="142" mass="16191">MTDMDKIQKDNAEPGKAPDKMSADKLHLFATQYAFIDGRLHEAEQAMLKFMLEFLAQYGRVSLGLTEEEELDDNNFPVTTTLYGKHDTPRIKLTDVYLTDDGEYLLADGIDAETGEKRDGFYIYSEQYADIFQFVGHASEMN</sequence>
<evidence type="ECO:0000313" key="5">
    <source>
        <dbReference type="EMBL" id="RGQ53201.1"/>
    </source>
</evidence>
<evidence type="ECO:0000313" key="4">
    <source>
        <dbReference type="EMBL" id="MBT8724965.1"/>
    </source>
</evidence>
<gene>
    <name evidence="5" type="ORF">DWY92_05860</name>
    <name evidence="3" type="ORF">GAQ44_17980</name>
    <name evidence="2" type="ORF">GAQ56_18775</name>
    <name evidence="4" type="ORF">JQN06_02100</name>
</gene>
<evidence type="ECO:0000256" key="1">
    <source>
        <dbReference type="SAM" id="MobiDB-lite"/>
    </source>
</evidence>
<evidence type="ECO:0000313" key="3">
    <source>
        <dbReference type="EMBL" id="KAB4180958.1"/>
    </source>
</evidence>
<keyword evidence="9" id="KW-1185">Reference proteome</keyword>
<dbReference type="EMBL" id="QRTH01000002">
    <property type="protein sequence ID" value="RGQ53201.1"/>
    <property type="molecule type" value="Genomic_DNA"/>
</dbReference>
<organism evidence="3 8">
    <name type="scientific">Bacteroides uniformis</name>
    <dbReference type="NCBI Taxonomy" id="820"/>
    <lineage>
        <taxon>Bacteria</taxon>
        <taxon>Pseudomonadati</taxon>
        <taxon>Bacteroidota</taxon>
        <taxon>Bacteroidia</taxon>
        <taxon>Bacteroidales</taxon>
        <taxon>Bacteroidaceae</taxon>
        <taxon>Bacteroides</taxon>
    </lineage>
</organism>
<protein>
    <submittedName>
        <fullName evidence="3">Uncharacterized protein</fullName>
    </submittedName>
</protein>
<feature type="region of interest" description="Disordered" evidence="1">
    <location>
        <begin position="1"/>
        <end position="20"/>
    </location>
</feature>
<accession>A0A139K9W4</accession>
<proteinExistence type="predicted"/>
<dbReference type="EMBL" id="JAFBJK010000002">
    <property type="protein sequence ID" value="MBT8724965.1"/>
    <property type="molecule type" value="Genomic_DNA"/>
</dbReference>
<dbReference type="EMBL" id="WCUV01000016">
    <property type="protein sequence ID" value="KAB4087904.1"/>
    <property type="molecule type" value="Genomic_DNA"/>
</dbReference>
<dbReference type="Proteomes" id="UP001196342">
    <property type="component" value="Unassembled WGS sequence"/>
</dbReference>
<name>A0A139K9W4_BACUN</name>